<dbReference type="AlphaFoldDB" id="A0A0E3LB95"/>
<gene>
    <name evidence="3" type="ORF">MSSIH_2691</name>
</gene>
<evidence type="ECO:0000313" key="4">
    <source>
        <dbReference type="Proteomes" id="UP000033092"/>
    </source>
</evidence>
<keyword evidence="2" id="KW-0472">Membrane</keyword>
<reference evidence="3 4" key="1">
    <citation type="submission" date="2014-07" db="EMBL/GenBank/DDBJ databases">
        <title>Methanogenic archaea and the global carbon cycle.</title>
        <authorList>
            <person name="Henriksen J.R."/>
            <person name="Luke J."/>
            <person name="Reinhart S."/>
            <person name="Benedict M.N."/>
            <person name="Youngblut N.D."/>
            <person name="Metcalf M.E."/>
            <person name="Whitaker R.J."/>
            <person name="Metcalf W.W."/>
        </authorList>
    </citation>
    <scope>NUCLEOTIDE SEQUENCE [LARGE SCALE GENOMIC DNA]</scope>
    <source>
        <strain evidence="3 4">HI350</strain>
    </source>
</reference>
<dbReference type="RefSeq" id="WP_148705695.1">
    <property type="nucleotide sequence ID" value="NZ_CP009507.1"/>
</dbReference>
<proteinExistence type="predicted"/>
<dbReference type="GeneID" id="41606832"/>
<keyword evidence="2" id="KW-0812">Transmembrane</keyword>
<accession>A0A0E3LB95</accession>
<feature type="region of interest" description="Disordered" evidence="1">
    <location>
        <begin position="16"/>
        <end position="35"/>
    </location>
</feature>
<protein>
    <submittedName>
        <fullName evidence="3">Uncharacterized protein</fullName>
    </submittedName>
</protein>
<feature type="transmembrane region" description="Helical" evidence="2">
    <location>
        <begin position="73"/>
        <end position="90"/>
    </location>
</feature>
<feature type="transmembrane region" description="Helical" evidence="2">
    <location>
        <begin position="42"/>
        <end position="61"/>
    </location>
</feature>
<sequence>MPDSAPEDLNFRKKSGVIGSEKIEHQPPSKEPTIHSQKHSVFSAYLFFEGLFVGMTSLVLAEHLSFFCGMGAYGLPWTVLFFVLALFFAWKRQHPEVRA</sequence>
<dbReference type="KEGG" id="msz:MSSIH_2691"/>
<organism evidence="3 4">
    <name type="scientific">Methanosarcina siciliae HI350</name>
    <dbReference type="NCBI Taxonomy" id="1434119"/>
    <lineage>
        <taxon>Archaea</taxon>
        <taxon>Methanobacteriati</taxon>
        <taxon>Methanobacteriota</taxon>
        <taxon>Stenosarchaea group</taxon>
        <taxon>Methanomicrobia</taxon>
        <taxon>Methanosarcinales</taxon>
        <taxon>Methanosarcinaceae</taxon>
        <taxon>Methanosarcina</taxon>
    </lineage>
</organism>
<evidence type="ECO:0000256" key="1">
    <source>
        <dbReference type="SAM" id="MobiDB-lite"/>
    </source>
</evidence>
<evidence type="ECO:0000313" key="3">
    <source>
        <dbReference type="EMBL" id="AKB33381.1"/>
    </source>
</evidence>
<evidence type="ECO:0000256" key="2">
    <source>
        <dbReference type="SAM" id="Phobius"/>
    </source>
</evidence>
<dbReference type="EMBL" id="CP009507">
    <property type="protein sequence ID" value="AKB33381.1"/>
    <property type="molecule type" value="Genomic_DNA"/>
</dbReference>
<dbReference type="Proteomes" id="UP000033092">
    <property type="component" value="Chromosome"/>
</dbReference>
<name>A0A0E3LB95_9EURY</name>
<keyword evidence="2" id="KW-1133">Transmembrane helix</keyword>
<dbReference type="HOGENOM" id="CLU_2313838_0_0_2"/>
<dbReference type="PATRIC" id="fig|1434119.4.peg.3527"/>